<name>A0A4R3JKA8_9RHOB</name>
<proteinExistence type="predicted"/>
<evidence type="ECO:0000259" key="1">
    <source>
        <dbReference type="Pfam" id="PF01636"/>
    </source>
</evidence>
<keyword evidence="2" id="KW-0808">Transferase</keyword>
<feature type="domain" description="Aminoglycoside phosphotransferase" evidence="1">
    <location>
        <begin position="161"/>
        <end position="230"/>
    </location>
</feature>
<dbReference type="GO" id="GO:0016740">
    <property type="term" value="F:transferase activity"/>
    <property type="evidence" value="ECO:0007669"/>
    <property type="project" value="UniProtKB-KW"/>
</dbReference>
<dbReference type="InterPro" id="IPR002575">
    <property type="entry name" value="Aminoglycoside_PTrfase"/>
</dbReference>
<sequence>MPTTATDAFGALLYSAQRGFRFERMPILRRRALGLAGVREVGAFEAHRLPSEGRGNLGLYRIDYAGISVFQKITTNTREFRMAKVLASAGESASHPRVLLCATRGPILHIFQEFVGEECRPVSPEVYATLASDFSAVATRVLGQVAPKDRLTWMESLSTPAFVAKLAQRTGLHADQLRRGLSDAMSQPRAVVHNDLHSSNIRQRNDDTPVAIDFGGVGWSLQGAEYYRLLPKQLTDDSKLEMFEETTAIAARLLGQSVEEVRRAAYLAAAARHARFARLRRDKAREEQALICAARAL</sequence>
<accession>A0A4R3JKA8</accession>
<dbReference type="SUPFAM" id="SSF56112">
    <property type="entry name" value="Protein kinase-like (PK-like)"/>
    <property type="match status" value="1"/>
</dbReference>
<dbReference type="OrthoDB" id="9809275at2"/>
<evidence type="ECO:0000313" key="3">
    <source>
        <dbReference type="Proteomes" id="UP000295696"/>
    </source>
</evidence>
<gene>
    <name evidence="2" type="ORF">EDD52_103200</name>
</gene>
<dbReference type="AlphaFoldDB" id="A0A4R3JKA8"/>
<dbReference type="InterPro" id="IPR011009">
    <property type="entry name" value="Kinase-like_dom_sf"/>
</dbReference>
<dbReference type="EMBL" id="SLZU01000003">
    <property type="protein sequence ID" value="TCS65783.1"/>
    <property type="molecule type" value="Genomic_DNA"/>
</dbReference>
<protein>
    <submittedName>
        <fullName evidence="2">Phosphotransferase family enzyme</fullName>
    </submittedName>
</protein>
<dbReference type="RefSeq" id="WP_132243339.1">
    <property type="nucleotide sequence ID" value="NZ_SLZU01000003.1"/>
</dbReference>
<dbReference type="Proteomes" id="UP000295696">
    <property type="component" value="Unassembled WGS sequence"/>
</dbReference>
<dbReference type="Pfam" id="PF01636">
    <property type="entry name" value="APH"/>
    <property type="match status" value="1"/>
</dbReference>
<evidence type="ECO:0000313" key="2">
    <source>
        <dbReference type="EMBL" id="TCS65783.1"/>
    </source>
</evidence>
<organism evidence="2 3">
    <name type="scientific">Primorskyibacter sedentarius</name>
    <dbReference type="NCBI Taxonomy" id="745311"/>
    <lineage>
        <taxon>Bacteria</taxon>
        <taxon>Pseudomonadati</taxon>
        <taxon>Pseudomonadota</taxon>
        <taxon>Alphaproteobacteria</taxon>
        <taxon>Rhodobacterales</taxon>
        <taxon>Roseobacteraceae</taxon>
        <taxon>Primorskyibacter</taxon>
    </lineage>
</organism>
<keyword evidence="3" id="KW-1185">Reference proteome</keyword>
<comment type="caution">
    <text evidence="2">The sequence shown here is derived from an EMBL/GenBank/DDBJ whole genome shotgun (WGS) entry which is preliminary data.</text>
</comment>
<reference evidence="2 3" key="1">
    <citation type="submission" date="2019-03" db="EMBL/GenBank/DDBJ databases">
        <title>Genomic Encyclopedia of Type Strains, Phase IV (KMG-IV): sequencing the most valuable type-strain genomes for metagenomic binning, comparative biology and taxonomic classification.</title>
        <authorList>
            <person name="Goeker M."/>
        </authorList>
    </citation>
    <scope>NUCLEOTIDE SEQUENCE [LARGE SCALE GENOMIC DNA]</scope>
    <source>
        <strain evidence="2 3">DSM 104836</strain>
    </source>
</reference>